<evidence type="ECO:0000256" key="8">
    <source>
        <dbReference type="SAM" id="MobiDB-lite"/>
    </source>
</evidence>
<feature type="region of interest" description="Disordered" evidence="8">
    <location>
        <begin position="372"/>
        <end position="401"/>
    </location>
</feature>
<keyword evidence="3" id="KW-0156">Chromatin regulator</keyword>
<comment type="similarity">
    <text evidence="2 7">Belongs to the enhancer of polycomb family.</text>
</comment>
<evidence type="ECO:0000313" key="12">
    <source>
        <dbReference type="Proteomes" id="UP000694428"/>
    </source>
</evidence>
<proteinExistence type="inferred from homology"/>
<dbReference type="AlphaFoldDB" id="A0A8C9EJ23"/>
<evidence type="ECO:0000259" key="10">
    <source>
        <dbReference type="Pfam" id="PF10513"/>
    </source>
</evidence>
<dbReference type="GO" id="GO:0035267">
    <property type="term" value="C:NuA4 histone acetyltransferase complex"/>
    <property type="evidence" value="ECO:0007669"/>
    <property type="project" value="InterPro"/>
</dbReference>
<dbReference type="Pfam" id="PF10513">
    <property type="entry name" value="EPL1"/>
    <property type="match status" value="1"/>
</dbReference>
<comment type="subcellular location">
    <subcellularLocation>
        <location evidence="1 7">Nucleus</location>
    </subcellularLocation>
</comment>
<evidence type="ECO:0000256" key="6">
    <source>
        <dbReference type="ARBA" id="ARBA00023242"/>
    </source>
</evidence>
<evidence type="ECO:0000256" key="4">
    <source>
        <dbReference type="ARBA" id="ARBA00023015"/>
    </source>
</evidence>
<keyword evidence="4 7" id="KW-0805">Transcription regulation</keyword>
<evidence type="ECO:0000256" key="7">
    <source>
        <dbReference type="RuleBase" id="RU361124"/>
    </source>
</evidence>
<dbReference type="Proteomes" id="UP000694428">
    <property type="component" value="Unplaced"/>
</dbReference>
<keyword evidence="6 7" id="KW-0539">Nucleus</keyword>
<evidence type="ECO:0000313" key="11">
    <source>
        <dbReference type="Ensembl" id="ENSPSTP00000001310.1"/>
    </source>
</evidence>
<dbReference type="GO" id="GO:0006325">
    <property type="term" value="P:chromatin organization"/>
    <property type="evidence" value="ECO:0007669"/>
    <property type="project" value="UniProtKB-KW"/>
</dbReference>
<evidence type="ECO:0000256" key="2">
    <source>
        <dbReference type="ARBA" id="ARBA00008035"/>
    </source>
</evidence>
<evidence type="ECO:0000256" key="1">
    <source>
        <dbReference type="ARBA" id="ARBA00004123"/>
    </source>
</evidence>
<dbReference type="Pfam" id="PF06752">
    <property type="entry name" value="E_Pc_C"/>
    <property type="match status" value="1"/>
</dbReference>
<name>A0A8C9EJ23_PAVCR</name>
<keyword evidence="5 7" id="KW-0804">Transcription</keyword>
<feature type="domain" description="Enhancer of polycomb C-terminal" evidence="9">
    <location>
        <begin position="582"/>
        <end position="814"/>
    </location>
</feature>
<dbReference type="GO" id="GO:0006357">
    <property type="term" value="P:regulation of transcription by RNA polymerase II"/>
    <property type="evidence" value="ECO:0007669"/>
    <property type="project" value="InterPro"/>
</dbReference>
<protein>
    <recommendedName>
        <fullName evidence="7">Enhancer of polycomb homolog</fullName>
    </recommendedName>
</protein>
<dbReference type="InterPro" id="IPR009607">
    <property type="entry name" value="Enhancer_polycomb_C"/>
</dbReference>
<reference evidence="11" key="2">
    <citation type="submission" date="2025-09" db="UniProtKB">
        <authorList>
            <consortium name="Ensembl"/>
        </authorList>
    </citation>
    <scope>IDENTIFICATION</scope>
</reference>
<dbReference type="PANTHER" id="PTHR14898">
    <property type="entry name" value="ENHANCER OF POLYCOMB"/>
    <property type="match status" value="1"/>
</dbReference>
<evidence type="ECO:0000256" key="3">
    <source>
        <dbReference type="ARBA" id="ARBA00022853"/>
    </source>
</evidence>
<reference evidence="11" key="1">
    <citation type="submission" date="2025-08" db="UniProtKB">
        <authorList>
            <consortium name="Ensembl"/>
        </authorList>
    </citation>
    <scope>IDENTIFICATION</scope>
</reference>
<dbReference type="GO" id="GO:0005634">
    <property type="term" value="C:nucleus"/>
    <property type="evidence" value="ECO:0007669"/>
    <property type="project" value="UniProtKB-SubCell"/>
</dbReference>
<accession>A0A8C9EJ23</accession>
<dbReference type="InterPro" id="IPR019542">
    <property type="entry name" value="Enhancer_polycomb-like_N"/>
</dbReference>
<organism evidence="11 12">
    <name type="scientific">Pavo cristatus</name>
    <name type="common">Indian peafowl</name>
    <name type="synonym">Blue peafowl</name>
    <dbReference type="NCBI Taxonomy" id="9049"/>
    <lineage>
        <taxon>Eukaryota</taxon>
        <taxon>Metazoa</taxon>
        <taxon>Chordata</taxon>
        <taxon>Craniata</taxon>
        <taxon>Vertebrata</taxon>
        <taxon>Euteleostomi</taxon>
        <taxon>Archelosauria</taxon>
        <taxon>Archosauria</taxon>
        <taxon>Dinosauria</taxon>
        <taxon>Saurischia</taxon>
        <taxon>Theropoda</taxon>
        <taxon>Coelurosauria</taxon>
        <taxon>Aves</taxon>
        <taxon>Neognathae</taxon>
        <taxon>Galloanserae</taxon>
        <taxon>Galliformes</taxon>
        <taxon>Phasianidae</taxon>
        <taxon>Phasianinae</taxon>
        <taxon>Pavo</taxon>
    </lineage>
</organism>
<dbReference type="Ensembl" id="ENSPSTT00000001380.1">
    <property type="protein sequence ID" value="ENSPSTP00000001310.1"/>
    <property type="gene ID" value="ENSPSTG00000001034.1"/>
</dbReference>
<feature type="domain" description="Enhancer of polycomb-like N-terminal" evidence="10">
    <location>
        <begin position="7"/>
        <end position="148"/>
    </location>
</feature>
<sequence length="814" mass="90947">MSKLSFRARALDASKPLPVFRCEDLPDLAEYASINRAVPQMPTGMEKEEESEHHLQRAISAQQVYGEKRDNMVIPVPEAESNIAYYESIYPGEFKMPKQLIHIQPFSLDAEQPDYDMDSEDEVFVNKLKKRMDISPLQFEEMIDRLEKGSGQQPVSLQEAKLLLKEDDELIREVYEYWIKKRKNCRGPSLIPAVKQEKRDGSSTNDPYVAFRRRTEKMQTRKNRKNDEASYEKMLKLRRDLSRAVTILEMIKRREKSKRELLHLTLEIIEKRYNLGDYSGEIVSEVMAQRQPMKPTYAIPIIPVTNSSPFKHQETMELKEYKVNKQDKSDVIRPKRKYEKKPKVLPSSAAATPQQTSPAALPVFNAKDLNQYDFPSSDEEPLSQVLSGSSEAEEENDPDGPFAFRRKAGCQYYAPHLDQPGNWPWSSPKEGRLGDVRYRYCLTTLTVPQRCIGFARRRVGRGGRVLLDRAHSDYDNTFHQLDLEMLSSSQHSSISQFANTSETNTSDKSFSKDLSQILVNIKSCRWRHFRPRTPSLHDSDNDELSCRKLYRGVNRTGTAQPGTQTCSTSIQSKSSSGSAHFAFTAEQYQQHQQQLALMQKQQLAQIHQQQANSNSSANTSQGFVSKTLDSVSAQFAASALVTSEQLMGFKMKDDVVLGIGVNGILQASGVYKGLHLSSTTPTALVHTSSSSTAGSALLQPSSITQTSSSHSALSHQASAANSATTQVLIGNNIRLTVPSSVATVNSITTLNARHIPRTLSAVPSSALKLAAATNCQVPKVPASSSVDAVPRENHETEKPALNNIADNTVAMEVT</sequence>
<dbReference type="InterPro" id="IPR024943">
    <property type="entry name" value="Enhancer_polycomb"/>
</dbReference>
<evidence type="ECO:0000256" key="5">
    <source>
        <dbReference type="ARBA" id="ARBA00023163"/>
    </source>
</evidence>
<keyword evidence="12" id="KW-1185">Reference proteome</keyword>
<feature type="region of interest" description="Disordered" evidence="8">
    <location>
        <begin position="326"/>
        <end position="360"/>
    </location>
</feature>
<evidence type="ECO:0000259" key="9">
    <source>
        <dbReference type="Pfam" id="PF06752"/>
    </source>
</evidence>
<feature type="compositionally biased region" description="Low complexity" evidence="8">
    <location>
        <begin position="346"/>
        <end position="360"/>
    </location>
</feature>